<dbReference type="EMBL" id="JACMSC010000015">
    <property type="protein sequence ID" value="KAG6487913.1"/>
    <property type="molecule type" value="Genomic_DNA"/>
</dbReference>
<organism evidence="2 3">
    <name type="scientific">Zingiber officinale</name>
    <name type="common">Ginger</name>
    <name type="synonym">Amomum zingiber</name>
    <dbReference type="NCBI Taxonomy" id="94328"/>
    <lineage>
        <taxon>Eukaryota</taxon>
        <taxon>Viridiplantae</taxon>
        <taxon>Streptophyta</taxon>
        <taxon>Embryophyta</taxon>
        <taxon>Tracheophyta</taxon>
        <taxon>Spermatophyta</taxon>
        <taxon>Magnoliopsida</taxon>
        <taxon>Liliopsida</taxon>
        <taxon>Zingiberales</taxon>
        <taxon>Zingiberaceae</taxon>
        <taxon>Zingiber</taxon>
    </lineage>
</organism>
<dbReference type="GO" id="GO:0005839">
    <property type="term" value="C:proteasome core complex"/>
    <property type="evidence" value="ECO:0007669"/>
    <property type="project" value="InterPro"/>
</dbReference>
<name>A0A8J5FMD9_ZINOF</name>
<evidence type="ECO:0000256" key="1">
    <source>
        <dbReference type="ARBA" id="ARBA00026071"/>
    </source>
</evidence>
<evidence type="ECO:0000313" key="3">
    <source>
        <dbReference type="Proteomes" id="UP000734854"/>
    </source>
</evidence>
<comment type="subunit">
    <text evidence="1">The 26S proteasome consists of a 20S proteasome core and two 19S regulatory subunits. The 20S proteasome core is composed of 28 subunits that are arranged in four stacked rings, resulting in a barrel-shaped structure. The two end rings are each formed by seven alpha subunits, and the two central rings are each formed by seven beta subunits. The catalytic chamber with the active sites is on the inside of the barrel.</text>
</comment>
<proteinExistence type="predicted"/>
<protein>
    <submittedName>
        <fullName evidence="2">Uncharacterized protein</fullName>
    </submittedName>
</protein>
<dbReference type="SUPFAM" id="SSF56235">
    <property type="entry name" value="N-terminal nucleophile aminohydrolases (Ntn hydrolases)"/>
    <property type="match status" value="1"/>
</dbReference>
<dbReference type="InterPro" id="IPR029055">
    <property type="entry name" value="Ntn_hydrolases_N"/>
</dbReference>
<dbReference type="Proteomes" id="UP000734854">
    <property type="component" value="Unassembled WGS sequence"/>
</dbReference>
<dbReference type="Pfam" id="PF00227">
    <property type="entry name" value="Proteasome"/>
    <property type="match status" value="1"/>
</dbReference>
<dbReference type="AlphaFoldDB" id="A0A8J5FMD9"/>
<reference evidence="2 3" key="1">
    <citation type="submission" date="2020-08" db="EMBL/GenBank/DDBJ databases">
        <title>Plant Genome Project.</title>
        <authorList>
            <person name="Zhang R.-G."/>
        </authorList>
    </citation>
    <scope>NUCLEOTIDE SEQUENCE [LARGE SCALE GENOMIC DNA]</scope>
    <source>
        <tissue evidence="2">Rhizome</tissue>
    </source>
</reference>
<dbReference type="Gene3D" id="3.60.20.10">
    <property type="entry name" value="Glutamine Phosphoribosylpyrophosphate, subunit 1, domain 1"/>
    <property type="match status" value="1"/>
</dbReference>
<gene>
    <name evidence="2" type="ORF">ZIOFF_056651</name>
</gene>
<accession>A0A8J5FMD9</accession>
<dbReference type="GO" id="GO:0051603">
    <property type="term" value="P:proteolysis involved in protein catabolic process"/>
    <property type="evidence" value="ECO:0007669"/>
    <property type="project" value="InterPro"/>
</dbReference>
<evidence type="ECO:0000313" key="2">
    <source>
        <dbReference type="EMBL" id="KAG6487913.1"/>
    </source>
</evidence>
<sequence>MKTPPPPLAPHPCIVTPSRSIVIGVHSTDAIVLDIKDKSTPNDPANQHSIRHKIVNLDAYIMLVCASVKADTHMHSKHIYIECQSQQLNMEDSNKVKYITRNIINLEQKSIQSSSMHLFGLSMFIVEFGT</sequence>
<comment type="caution">
    <text evidence="2">The sequence shown here is derived from an EMBL/GenBank/DDBJ whole genome shotgun (WGS) entry which is preliminary data.</text>
</comment>
<dbReference type="InterPro" id="IPR001353">
    <property type="entry name" value="Proteasome_sua/b"/>
</dbReference>
<keyword evidence="3" id="KW-1185">Reference proteome</keyword>